<gene>
    <name evidence="3" type="ORF">KSF_016950</name>
</gene>
<dbReference type="Gene3D" id="3.30.360.10">
    <property type="entry name" value="Dihydrodipicolinate Reductase, domain 2"/>
    <property type="match status" value="1"/>
</dbReference>
<proteinExistence type="predicted"/>
<organism evidence="3 4">
    <name type="scientific">Reticulibacter mediterranei</name>
    <dbReference type="NCBI Taxonomy" id="2778369"/>
    <lineage>
        <taxon>Bacteria</taxon>
        <taxon>Bacillati</taxon>
        <taxon>Chloroflexota</taxon>
        <taxon>Ktedonobacteria</taxon>
        <taxon>Ktedonobacterales</taxon>
        <taxon>Reticulibacteraceae</taxon>
        <taxon>Reticulibacter</taxon>
    </lineage>
</organism>
<dbReference type="EMBL" id="BNJK01000001">
    <property type="protein sequence ID" value="GHO91647.1"/>
    <property type="molecule type" value="Genomic_DNA"/>
</dbReference>
<dbReference type="InterPro" id="IPR036291">
    <property type="entry name" value="NAD(P)-bd_dom_sf"/>
</dbReference>
<dbReference type="PANTHER" id="PTHR43708">
    <property type="entry name" value="CONSERVED EXPRESSED OXIDOREDUCTASE (EUROFUNG)"/>
    <property type="match status" value="1"/>
</dbReference>
<dbReference type="AlphaFoldDB" id="A0A8J3IHN8"/>
<evidence type="ECO:0000313" key="3">
    <source>
        <dbReference type="EMBL" id="GHO91647.1"/>
    </source>
</evidence>
<dbReference type="InterPro" id="IPR055170">
    <property type="entry name" value="GFO_IDH_MocA-like_dom"/>
</dbReference>
<dbReference type="InterPro" id="IPR000683">
    <property type="entry name" value="Gfo/Idh/MocA-like_OxRdtase_N"/>
</dbReference>
<sequence>MQMLQAGKHVVTEKPFCLTTAEADAMIELAAERQRTLTIYQCRRWDSDYLAIQRVLQQGLLGPAFHIETFIGSYSHPCDYWHSHEPISGGVFYDWGAHYLDWILNLVPDPVVSVRGVEHKRVWHDVTNADQSCVSLRFAGGQEASFIHSDIAAALKPKWYILCERGAIVGQWRYESVKSRRWSGDLIEDRLAPSEALPTLTAFIRDAGDRIHEQQLALPPMPQHAFHRNLANHLHQGEALAIPPEAARRNIVVMEAAKRSAERGGETMSVHC</sequence>
<feature type="domain" description="GFO/IDH/MocA-like oxidoreductase" evidence="2">
    <location>
        <begin position="49"/>
        <end position="168"/>
    </location>
</feature>
<dbReference type="Gene3D" id="3.40.50.720">
    <property type="entry name" value="NAD(P)-binding Rossmann-like Domain"/>
    <property type="match status" value="1"/>
</dbReference>
<protein>
    <recommendedName>
        <fullName evidence="5">Oxidoreductase</fullName>
    </recommendedName>
</protein>
<comment type="caution">
    <text evidence="3">The sequence shown here is derived from an EMBL/GenBank/DDBJ whole genome shotgun (WGS) entry which is preliminary data.</text>
</comment>
<evidence type="ECO:0000313" key="4">
    <source>
        <dbReference type="Proteomes" id="UP000597444"/>
    </source>
</evidence>
<dbReference type="Proteomes" id="UP000597444">
    <property type="component" value="Unassembled WGS sequence"/>
</dbReference>
<dbReference type="InterPro" id="IPR051317">
    <property type="entry name" value="Gfo/Idh/MocA_oxidoreduct"/>
</dbReference>
<dbReference type="SUPFAM" id="SSF51735">
    <property type="entry name" value="NAD(P)-binding Rossmann-fold domains"/>
    <property type="match status" value="1"/>
</dbReference>
<evidence type="ECO:0000259" key="1">
    <source>
        <dbReference type="Pfam" id="PF01408"/>
    </source>
</evidence>
<dbReference type="GO" id="GO:0000166">
    <property type="term" value="F:nucleotide binding"/>
    <property type="evidence" value="ECO:0007669"/>
    <property type="project" value="InterPro"/>
</dbReference>
<reference evidence="3" key="1">
    <citation type="submission" date="2020-10" db="EMBL/GenBank/DDBJ databases">
        <title>Taxonomic study of unclassified bacteria belonging to the class Ktedonobacteria.</title>
        <authorList>
            <person name="Yabe S."/>
            <person name="Wang C.M."/>
            <person name="Zheng Y."/>
            <person name="Sakai Y."/>
            <person name="Cavaletti L."/>
            <person name="Monciardini P."/>
            <person name="Donadio S."/>
        </authorList>
    </citation>
    <scope>NUCLEOTIDE SEQUENCE</scope>
    <source>
        <strain evidence="3">ID150040</strain>
    </source>
</reference>
<dbReference type="Pfam" id="PF01408">
    <property type="entry name" value="GFO_IDH_MocA"/>
    <property type="match status" value="1"/>
</dbReference>
<keyword evidence="4" id="KW-1185">Reference proteome</keyword>
<feature type="domain" description="Gfo/Idh/MocA-like oxidoreductase N-terminal" evidence="1">
    <location>
        <begin position="1"/>
        <end position="39"/>
    </location>
</feature>
<dbReference type="Pfam" id="PF22725">
    <property type="entry name" value="GFO_IDH_MocA_C3"/>
    <property type="match status" value="1"/>
</dbReference>
<evidence type="ECO:0008006" key="5">
    <source>
        <dbReference type="Google" id="ProtNLM"/>
    </source>
</evidence>
<dbReference type="PANTHER" id="PTHR43708:SF8">
    <property type="entry name" value="OXIDOREDUCTASE"/>
    <property type="match status" value="1"/>
</dbReference>
<evidence type="ECO:0000259" key="2">
    <source>
        <dbReference type="Pfam" id="PF22725"/>
    </source>
</evidence>
<accession>A0A8J3IHN8</accession>
<name>A0A8J3IHN8_9CHLR</name>